<dbReference type="AlphaFoldDB" id="A0A4R2KF78"/>
<keyword evidence="2" id="KW-1185">Reference proteome</keyword>
<dbReference type="OrthoDB" id="2003057at2"/>
<evidence type="ECO:0000313" key="2">
    <source>
        <dbReference type="Proteomes" id="UP000294919"/>
    </source>
</evidence>
<gene>
    <name evidence="1" type="ORF">EV214_1365</name>
</gene>
<dbReference type="RefSeq" id="WP_132247846.1">
    <property type="nucleotide sequence ID" value="NZ_SLWV01000036.1"/>
</dbReference>
<name>A0A4R2KF78_9FIRM</name>
<dbReference type="EMBL" id="SLWV01000036">
    <property type="protein sequence ID" value="TCO68979.1"/>
    <property type="molecule type" value="Genomic_DNA"/>
</dbReference>
<reference evidence="1 2" key="1">
    <citation type="submission" date="2019-03" db="EMBL/GenBank/DDBJ databases">
        <title>Genomic Encyclopedia of Type Strains, Phase IV (KMG-IV): sequencing the most valuable type-strain genomes for metagenomic binning, comparative biology and taxonomic classification.</title>
        <authorList>
            <person name="Goeker M."/>
        </authorList>
    </citation>
    <scope>NUCLEOTIDE SEQUENCE [LARGE SCALE GENOMIC DNA]</scope>
    <source>
        <strain evidence="1 2">DSM 102940</strain>
    </source>
</reference>
<dbReference type="Proteomes" id="UP000294919">
    <property type="component" value="Unassembled WGS sequence"/>
</dbReference>
<protein>
    <submittedName>
        <fullName evidence="1">Uncharacterized protein</fullName>
    </submittedName>
</protein>
<sequence>MKKNSAIELLEVLDDLYKLLKSEDTSEITYVMKELKHVITILDKAISLKDNNLDNVLIEIREMCKSFFPPHGGLSDYFIWRDDFSERKRVNEIYESYKNRMWFLLEL</sequence>
<organism evidence="1 2">
    <name type="scientific">Marinisporobacter balticus</name>
    <dbReference type="NCBI Taxonomy" id="2018667"/>
    <lineage>
        <taxon>Bacteria</taxon>
        <taxon>Bacillati</taxon>
        <taxon>Bacillota</taxon>
        <taxon>Clostridia</taxon>
        <taxon>Peptostreptococcales</taxon>
        <taxon>Thermotaleaceae</taxon>
        <taxon>Marinisporobacter</taxon>
    </lineage>
</organism>
<proteinExistence type="predicted"/>
<accession>A0A4R2KF78</accession>
<evidence type="ECO:0000313" key="1">
    <source>
        <dbReference type="EMBL" id="TCO68979.1"/>
    </source>
</evidence>
<comment type="caution">
    <text evidence="1">The sequence shown here is derived from an EMBL/GenBank/DDBJ whole genome shotgun (WGS) entry which is preliminary data.</text>
</comment>